<dbReference type="Proteomes" id="UP001524569">
    <property type="component" value="Unassembled WGS sequence"/>
</dbReference>
<keyword evidence="1" id="KW-0732">Signal</keyword>
<comment type="caution">
    <text evidence="3">The sequence shown here is derived from an EMBL/GenBank/DDBJ whole genome shotgun (WGS) entry which is preliminary data.</text>
</comment>
<dbReference type="Gene3D" id="2.40.128.130">
    <property type="entry name" value="Autotransporter beta-domain"/>
    <property type="match status" value="1"/>
</dbReference>
<accession>A0ABT1UGJ8</accession>
<name>A0ABT1UGJ8_9GAMM</name>
<dbReference type="EMBL" id="JANIBM010000006">
    <property type="protein sequence ID" value="MCQ8180978.1"/>
    <property type="molecule type" value="Genomic_DNA"/>
</dbReference>
<dbReference type="SUPFAM" id="SSF103515">
    <property type="entry name" value="Autotransporter"/>
    <property type="match status" value="1"/>
</dbReference>
<feature type="domain" description="Autotransporter" evidence="2">
    <location>
        <begin position="144"/>
        <end position="435"/>
    </location>
</feature>
<evidence type="ECO:0000313" key="4">
    <source>
        <dbReference type="Proteomes" id="UP001524569"/>
    </source>
</evidence>
<proteinExistence type="predicted"/>
<dbReference type="RefSeq" id="WP_256610327.1">
    <property type="nucleotide sequence ID" value="NZ_JANIBM010000006.1"/>
</dbReference>
<dbReference type="SMART" id="SM00869">
    <property type="entry name" value="Autotransporter"/>
    <property type="match status" value="1"/>
</dbReference>
<feature type="signal peptide" evidence="1">
    <location>
        <begin position="1"/>
        <end position="23"/>
    </location>
</feature>
<dbReference type="InterPro" id="IPR005546">
    <property type="entry name" value="Autotransporte_beta"/>
</dbReference>
<dbReference type="PROSITE" id="PS51208">
    <property type="entry name" value="AUTOTRANSPORTER"/>
    <property type="match status" value="1"/>
</dbReference>
<evidence type="ECO:0000313" key="3">
    <source>
        <dbReference type="EMBL" id="MCQ8180978.1"/>
    </source>
</evidence>
<evidence type="ECO:0000259" key="2">
    <source>
        <dbReference type="PROSITE" id="PS51208"/>
    </source>
</evidence>
<evidence type="ECO:0000256" key="1">
    <source>
        <dbReference type="SAM" id="SignalP"/>
    </source>
</evidence>
<dbReference type="InterPro" id="IPR036709">
    <property type="entry name" value="Autotransporte_beta_dom_sf"/>
</dbReference>
<organism evidence="3 4">
    <name type="scientific">Methylomonas aurea</name>
    <dbReference type="NCBI Taxonomy" id="2952224"/>
    <lineage>
        <taxon>Bacteria</taxon>
        <taxon>Pseudomonadati</taxon>
        <taxon>Pseudomonadota</taxon>
        <taxon>Gammaproteobacteria</taxon>
        <taxon>Methylococcales</taxon>
        <taxon>Methylococcaceae</taxon>
        <taxon>Methylomonas</taxon>
    </lineage>
</organism>
<sequence>MNTIAWLKKFIRLLPACFTLTLAAVQQSGADSGINSGSMDTTLQAGFASAGQIAVFQAISAQCGGPPANPTLATLCGASSGIALQQLSPQAALQADSIAITSPYDFVKKVTTRLQRLSDCDDANKSAKYREDCRKRGSGSGDDSSIGPFGISISGGGGFGDRNDARGQTGFDVNTQHANAMLDYRFDEQFVGGLSLGYLHSDRDLNFNSGYLNSDAYRVAPFLVYSPSAQSYISALVGYSRLEFDSLRNVNAGLINNTVTITGATASYGADQFFTSLGTGYVAQMEWFNLRGFVRGDYSHTEIDGFQETGGIISTNGGSVTVNMNGQAIDSFTTTIGAEISRAFTVPSLYTVFIPRFRAEWVHEFENRSRQINASLAGTVLNSITTGAPERNWLNLATGVQMLLPENITAFVDYEALLIENGSNQIVSGGVKIRF</sequence>
<feature type="chain" id="PRO_5047136024" evidence="1">
    <location>
        <begin position="24"/>
        <end position="435"/>
    </location>
</feature>
<protein>
    <submittedName>
        <fullName evidence="3">Autotransporter outer membrane beta-barrel domain-containing protein</fullName>
    </submittedName>
</protein>
<reference evidence="3 4" key="1">
    <citation type="submission" date="2022-07" db="EMBL/GenBank/DDBJ databases">
        <title>Methylomonas rivi sp. nov., Methylomonas rosea sp. nov., Methylomonas aureus sp. nov. and Methylomonas subterranea sp. nov., four novel methanotrophs isolated from a freshwater creek and the deep terrestrial subsurface.</title>
        <authorList>
            <person name="Abin C."/>
            <person name="Sankaranarayanan K."/>
            <person name="Garner C."/>
            <person name="Sindelar R."/>
            <person name="Kotary K."/>
            <person name="Garner R."/>
            <person name="Barclay S."/>
            <person name="Lawson P."/>
            <person name="Krumholz L."/>
        </authorList>
    </citation>
    <scope>NUCLEOTIDE SEQUENCE [LARGE SCALE GENOMIC DNA]</scope>
    <source>
        <strain evidence="3 4">SURF-1</strain>
    </source>
</reference>
<dbReference type="Pfam" id="PF03797">
    <property type="entry name" value="Autotransporter"/>
    <property type="match status" value="1"/>
</dbReference>
<keyword evidence="4" id="KW-1185">Reference proteome</keyword>
<gene>
    <name evidence="3" type="ORF">NP603_07655</name>
</gene>